<evidence type="ECO:0000256" key="7">
    <source>
        <dbReference type="SAM" id="MobiDB-lite"/>
    </source>
</evidence>
<keyword evidence="6 8" id="KW-0472">Membrane</keyword>
<dbReference type="GO" id="GO:0022857">
    <property type="term" value="F:transmembrane transporter activity"/>
    <property type="evidence" value="ECO:0007669"/>
    <property type="project" value="InterPro"/>
</dbReference>
<dbReference type="InterPro" id="IPR011701">
    <property type="entry name" value="MFS"/>
</dbReference>
<feature type="transmembrane region" description="Helical" evidence="8">
    <location>
        <begin position="84"/>
        <end position="108"/>
    </location>
</feature>
<keyword evidence="5 8" id="KW-1133">Transmembrane helix</keyword>
<evidence type="ECO:0000256" key="5">
    <source>
        <dbReference type="ARBA" id="ARBA00022989"/>
    </source>
</evidence>
<dbReference type="InterPro" id="IPR020846">
    <property type="entry name" value="MFS_dom"/>
</dbReference>
<feature type="transmembrane region" description="Helical" evidence="8">
    <location>
        <begin position="256"/>
        <end position="279"/>
    </location>
</feature>
<feature type="transmembrane region" description="Helical" evidence="8">
    <location>
        <begin position="157"/>
        <end position="181"/>
    </location>
</feature>
<evidence type="ECO:0000259" key="9">
    <source>
        <dbReference type="PROSITE" id="PS50850"/>
    </source>
</evidence>
<sequence length="367" mass="36195">MFGVYALAVLGALLVAGALSDHVGRRPVILAATCTQAAAAIVFATADGVGPLLAARVLQGLATGAAAGAVGAGLLDLDHARGTLVNGAGSFAGIALGAIGSAVCVAYLPHPTRLVYVVLLAVLLTQAAGVLLLTETSPRIPGARASLRPRVAVPPPVARALLVTGPCLVATWALSGFYFSLGPALARQVAHVDDATATRAILLGGLAVLTLAGTASATIVAVRDATPRTVMFLGTTSLIAGVGATLLATAGHDTALFYAGTAVAGAGIGAGVQGSLRVLLPLAGPEQRAGVLSTVYVLCYLALGVPAVGAGYLTTHDGLTDSSRAYGATVMALAAVALAGLLTRRPEHTPDVSPTPRPADGPLPDAG</sequence>
<feature type="transmembrane region" description="Helical" evidence="8">
    <location>
        <begin position="229"/>
        <end position="250"/>
    </location>
</feature>
<feature type="transmembrane region" description="Helical" evidence="8">
    <location>
        <begin position="201"/>
        <end position="222"/>
    </location>
</feature>
<dbReference type="Proteomes" id="UP000234331">
    <property type="component" value="Unassembled WGS sequence"/>
</dbReference>
<dbReference type="AlphaFoldDB" id="A0A2I2KW95"/>
<evidence type="ECO:0000256" key="8">
    <source>
        <dbReference type="SAM" id="Phobius"/>
    </source>
</evidence>
<dbReference type="InterPro" id="IPR050171">
    <property type="entry name" value="MFS_Transporters"/>
</dbReference>
<feature type="region of interest" description="Disordered" evidence="7">
    <location>
        <begin position="345"/>
        <end position="367"/>
    </location>
</feature>
<evidence type="ECO:0000313" key="11">
    <source>
        <dbReference type="Proteomes" id="UP000234331"/>
    </source>
</evidence>
<dbReference type="Gene3D" id="1.20.1250.20">
    <property type="entry name" value="MFS general substrate transporter like domains"/>
    <property type="match status" value="1"/>
</dbReference>
<keyword evidence="3" id="KW-1003">Cell membrane</keyword>
<dbReference type="Pfam" id="PF07690">
    <property type="entry name" value="MFS_1"/>
    <property type="match status" value="1"/>
</dbReference>
<keyword evidence="2" id="KW-0813">Transport</keyword>
<dbReference type="EMBL" id="FZMO01000329">
    <property type="protein sequence ID" value="SNQ49953.1"/>
    <property type="molecule type" value="Genomic_DNA"/>
</dbReference>
<feature type="transmembrane region" description="Helical" evidence="8">
    <location>
        <begin position="291"/>
        <end position="313"/>
    </location>
</feature>
<name>A0A2I2KW95_9ACTN</name>
<feature type="transmembrane region" description="Helical" evidence="8">
    <location>
        <begin position="325"/>
        <end position="343"/>
    </location>
</feature>
<dbReference type="SUPFAM" id="SSF103473">
    <property type="entry name" value="MFS general substrate transporter"/>
    <property type="match status" value="1"/>
</dbReference>
<reference evidence="10 11" key="1">
    <citation type="submission" date="2017-06" db="EMBL/GenBank/DDBJ databases">
        <authorList>
            <person name="Kim H.J."/>
            <person name="Triplett B.A."/>
        </authorList>
    </citation>
    <scope>NUCLEOTIDE SEQUENCE [LARGE SCALE GENOMIC DNA]</scope>
    <source>
        <strain evidence="10">FRACA_ARgP5</strain>
    </source>
</reference>
<dbReference type="InterPro" id="IPR036259">
    <property type="entry name" value="MFS_trans_sf"/>
</dbReference>
<dbReference type="GO" id="GO:0005886">
    <property type="term" value="C:plasma membrane"/>
    <property type="evidence" value="ECO:0007669"/>
    <property type="project" value="UniProtKB-SubCell"/>
</dbReference>
<organism evidence="10 11">
    <name type="scientific">Frankia canadensis</name>
    <dbReference type="NCBI Taxonomy" id="1836972"/>
    <lineage>
        <taxon>Bacteria</taxon>
        <taxon>Bacillati</taxon>
        <taxon>Actinomycetota</taxon>
        <taxon>Actinomycetes</taxon>
        <taxon>Frankiales</taxon>
        <taxon>Frankiaceae</taxon>
        <taxon>Frankia</taxon>
    </lineage>
</organism>
<gene>
    <name evidence="10" type="ORF">FRACA_3950003</name>
</gene>
<evidence type="ECO:0000256" key="6">
    <source>
        <dbReference type="ARBA" id="ARBA00023136"/>
    </source>
</evidence>
<dbReference type="PROSITE" id="PS50850">
    <property type="entry name" value="MFS"/>
    <property type="match status" value="1"/>
</dbReference>
<feature type="domain" description="Major facilitator superfamily (MFS) profile" evidence="9">
    <location>
        <begin position="1"/>
        <end position="138"/>
    </location>
</feature>
<evidence type="ECO:0000313" key="10">
    <source>
        <dbReference type="EMBL" id="SNQ49953.1"/>
    </source>
</evidence>
<evidence type="ECO:0000256" key="3">
    <source>
        <dbReference type="ARBA" id="ARBA00022475"/>
    </source>
</evidence>
<evidence type="ECO:0000256" key="1">
    <source>
        <dbReference type="ARBA" id="ARBA00004651"/>
    </source>
</evidence>
<keyword evidence="4 8" id="KW-0812">Transmembrane</keyword>
<protein>
    <submittedName>
        <fullName evidence="10">Arabinose efflux permease family protein</fullName>
    </submittedName>
</protein>
<accession>A0A2I2KW95</accession>
<comment type="subcellular location">
    <subcellularLocation>
        <location evidence="1">Cell membrane</location>
        <topology evidence="1">Multi-pass membrane protein</topology>
    </subcellularLocation>
</comment>
<proteinExistence type="predicted"/>
<evidence type="ECO:0000256" key="4">
    <source>
        <dbReference type="ARBA" id="ARBA00022692"/>
    </source>
</evidence>
<feature type="transmembrane region" description="Helical" evidence="8">
    <location>
        <begin position="114"/>
        <end position="136"/>
    </location>
</feature>
<dbReference type="PANTHER" id="PTHR23517">
    <property type="entry name" value="RESISTANCE PROTEIN MDTM, PUTATIVE-RELATED-RELATED"/>
    <property type="match status" value="1"/>
</dbReference>
<evidence type="ECO:0000256" key="2">
    <source>
        <dbReference type="ARBA" id="ARBA00022448"/>
    </source>
</evidence>
<keyword evidence="11" id="KW-1185">Reference proteome</keyword>
<dbReference type="PROSITE" id="PS00216">
    <property type="entry name" value="SUGAR_TRANSPORT_1"/>
    <property type="match status" value="1"/>
</dbReference>
<feature type="transmembrane region" description="Helical" evidence="8">
    <location>
        <begin position="57"/>
        <end position="77"/>
    </location>
</feature>
<dbReference type="InterPro" id="IPR005829">
    <property type="entry name" value="Sugar_transporter_CS"/>
</dbReference>